<accession>A0A918JTY4</accession>
<reference evidence="1 2" key="1">
    <citation type="journal article" date="2014" name="Int. J. Syst. Evol. Microbiol.">
        <title>Complete genome sequence of Corynebacterium casei LMG S-19264T (=DSM 44701T), isolated from a smear-ripened cheese.</title>
        <authorList>
            <consortium name="US DOE Joint Genome Institute (JGI-PGF)"/>
            <person name="Walter F."/>
            <person name="Albersmeier A."/>
            <person name="Kalinowski J."/>
            <person name="Ruckert C."/>
        </authorList>
    </citation>
    <scope>NUCLEOTIDE SEQUENCE [LARGE SCALE GENOMIC DNA]</scope>
    <source>
        <strain evidence="1 2">KCTC 12285</strain>
    </source>
</reference>
<keyword evidence="2" id="KW-1185">Reference proteome</keyword>
<gene>
    <name evidence="1" type="ORF">GCM10007384_10150</name>
</gene>
<name>A0A918JTY4_9FLAO</name>
<dbReference type="Proteomes" id="UP000601108">
    <property type="component" value="Unassembled WGS sequence"/>
</dbReference>
<dbReference type="EMBL" id="BMWS01000005">
    <property type="protein sequence ID" value="GGX10396.1"/>
    <property type="molecule type" value="Genomic_DNA"/>
</dbReference>
<dbReference type="Gene3D" id="3.40.50.150">
    <property type="entry name" value="Vaccinia Virus protein VP39"/>
    <property type="match status" value="1"/>
</dbReference>
<sequence>MSFIFRAYLKFFLKSTNQHGVHSPFVYDLVTKCFYKRRKRKEYVSLRQIYNSKNKVSYSTAKLLYKTITYFAIKKALILQDSSQSISTILSLNNSITIATTPNGVFDMIYADIDALEKSSTLENLFSYMHNDTVLIFNSIYNNITNTTLWEEIKQHPKVTVTIDVFRLGFVFIRKEQAKENFSIRT</sequence>
<comment type="caution">
    <text evidence="1">The sequence shown here is derived from an EMBL/GenBank/DDBJ whole genome shotgun (WGS) entry which is preliminary data.</text>
</comment>
<dbReference type="RefSeq" id="WP_027414170.1">
    <property type="nucleotide sequence ID" value="NZ_JAPHPZ010000005.1"/>
</dbReference>
<organism evidence="1 2">
    <name type="scientific">Aquimarina muelleri</name>
    <dbReference type="NCBI Taxonomy" id="279356"/>
    <lineage>
        <taxon>Bacteria</taxon>
        <taxon>Pseudomonadati</taxon>
        <taxon>Bacteroidota</taxon>
        <taxon>Flavobacteriia</taxon>
        <taxon>Flavobacteriales</taxon>
        <taxon>Flavobacteriaceae</taxon>
        <taxon>Aquimarina</taxon>
    </lineage>
</organism>
<dbReference type="InterPro" id="IPR029063">
    <property type="entry name" value="SAM-dependent_MTases_sf"/>
</dbReference>
<proteinExistence type="predicted"/>
<protein>
    <submittedName>
        <fullName evidence="1">O-methyltransferase</fullName>
    </submittedName>
</protein>
<evidence type="ECO:0000313" key="1">
    <source>
        <dbReference type="EMBL" id="GGX10396.1"/>
    </source>
</evidence>
<evidence type="ECO:0000313" key="2">
    <source>
        <dbReference type="Proteomes" id="UP000601108"/>
    </source>
</evidence>
<dbReference type="AlphaFoldDB" id="A0A918JTY4"/>